<dbReference type="PANTHER" id="PTHR11787">
    <property type="entry name" value="RAB GDP-DISSOCIATION INHIBITOR"/>
    <property type="match status" value="1"/>
</dbReference>
<evidence type="ECO:0000313" key="4">
    <source>
        <dbReference type="Proteomes" id="UP000800036"/>
    </source>
</evidence>
<comment type="similarity">
    <text evidence="1">Belongs to the Rab GDI family.</text>
</comment>
<dbReference type="GO" id="GO:0005634">
    <property type="term" value="C:nucleus"/>
    <property type="evidence" value="ECO:0007669"/>
    <property type="project" value="TreeGrafter"/>
</dbReference>
<protein>
    <submittedName>
        <fullName evidence="3">Rab proteins geranylgeranyltransferase component A</fullName>
    </submittedName>
</protein>
<gene>
    <name evidence="3" type="ORF">BU23DRAFT_499026</name>
</gene>
<dbReference type="GO" id="GO:0016740">
    <property type="term" value="F:transferase activity"/>
    <property type="evidence" value="ECO:0007669"/>
    <property type="project" value="UniProtKB-KW"/>
</dbReference>
<keyword evidence="4" id="KW-1185">Reference proteome</keyword>
<name>A0A6A5VXW8_9PLEO</name>
<dbReference type="Gene3D" id="3.30.519.10">
    <property type="entry name" value="Guanine Nucleotide Dissociation Inhibitor, domain 2"/>
    <property type="match status" value="1"/>
</dbReference>
<dbReference type="EMBL" id="ML976661">
    <property type="protein sequence ID" value="KAF1978007.1"/>
    <property type="molecule type" value="Genomic_DNA"/>
</dbReference>
<dbReference type="Gene3D" id="3.50.50.60">
    <property type="entry name" value="FAD/NAD(P)-binding domain"/>
    <property type="match status" value="2"/>
</dbReference>
<reference evidence="3" key="1">
    <citation type="journal article" date="2020" name="Stud. Mycol.">
        <title>101 Dothideomycetes genomes: a test case for predicting lifestyles and emergence of pathogens.</title>
        <authorList>
            <person name="Haridas S."/>
            <person name="Albert R."/>
            <person name="Binder M."/>
            <person name="Bloem J."/>
            <person name="Labutti K."/>
            <person name="Salamov A."/>
            <person name="Andreopoulos B."/>
            <person name="Baker S."/>
            <person name="Barry K."/>
            <person name="Bills G."/>
            <person name="Bluhm B."/>
            <person name="Cannon C."/>
            <person name="Castanera R."/>
            <person name="Culley D."/>
            <person name="Daum C."/>
            <person name="Ezra D."/>
            <person name="Gonzalez J."/>
            <person name="Henrissat B."/>
            <person name="Kuo A."/>
            <person name="Liang C."/>
            <person name="Lipzen A."/>
            <person name="Lutzoni F."/>
            <person name="Magnuson J."/>
            <person name="Mondo S."/>
            <person name="Nolan M."/>
            <person name="Ohm R."/>
            <person name="Pangilinan J."/>
            <person name="Park H.-J."/>
            <person name="Ramirez L."/>
            <person name="Alfaro M."/>
            <person name="Sun H."/>
            <person name="Tritt A."/>
            <person name="Yoshinaga Y."/>
            <person name="Zwiers L.-H."/>
            <person name="Turgeon B."/>
            <person name="Goodwin S."/>
            <person name="Spatafora J."/>
            <person name="Crous P."/>
            <person name="Grigoriev I."/>
        </authorList>
    </citation>
    <scope>NUCLEOTIDE SEQUENCE</scope>
    <source>
        <strain evidence="3">CBS 107.79</strain>
    </source>
</reference>
<dbReference type="PRINTS" id="PR00891">
    <property type="entry name" value="RABGDIREP"/>
</dbReference>
<dbReference type="InterPro" id="IPR036188">
    <property type="entry name" value="FAD/NAD-bd_sf"/>
</dbReference>
<dbReference type="GO" id="GO:0005092">
    <property type="term" value="F:GDP-dissociation inhibitor activity"/>
    <property type="evidence" value="ECO:0007669"/>
    <property type="project" value="InterPro"/>
</dbReference>
<organism evidence="3 4">
    <name type="scientific">Bimuria novae-zelandiae CBS 107.79</name>
    <dbReference type="NCBI Taxonomy" id="1447943"/>
    <lineage>
        <taxon>Eukaryota</taxon>
        <taxon>Fungi</taxon>
        <taxon>Dikarya</taxon>
        <taxon>Ascomycota</taxon>
        <taxon>Pezizomycotina</taxon>
        <taxon>Dothideomycetes</taxon>
        <taxon>Pleosporomycetidae</taxon>
        <taxon>Pleosporales</taxon>
        <taxon>Massarineae</taxon>
        <taxon>Didymosphaeriaceae</taxon>
        <taxon>Bimuria</taxon>
    </lineage>
</organism>
<feature type="region of interest" description="Disordered" evidence="2">
    <location>
        <begin position="301"/>
        <end position="331"/>
    </location>
</feature>
<dbReference type="OrthoDB" id="1923006at2759"/>
<dbReference type="SUPFAM" id="SSF51905">
    <property type="entry name" value="FAD/NAD(P)-binding domain"/>
    <property type="match status" value="1"/>
</dbReference>
<accession>A0A6A5VXW8</accession>
<dbReference type="SUPFAM" id="SSF54373">
    <property type="entry name" value="FAD-linked reductases, C-terminal domain"/>
    <property type="match status" value="1"/>
</dbReference>
<dbReference type="PANTHER" id="PTHR11787:SF4">
    <property type="entry name" value="CHM, RAB ESCORT PROTEIN 1"/>
    <property type="match status" value="1"/>
</dbReference>
<sequence length="540" mass="59270">MDTLDNTDWDVVISGTGLPQSLLALALSRSGKKILHTDENRYYGGAAAAFSITEAEEWVAKVNQGFFNGAFDEASIYEPEASESDPTTLLRKIGRHYNLALAPAIMYSSSAFRRYLFTSRVYHYVELRPVSGWWVYSPEGSTTGTFKKIPSVREELIGNKELSFSVKRRLIKITRFVMEYENDVAKSQWEPYRLLPFTAFLSAVFKPQPELLAPLFALTMSSESPESLTTEAALPRLARHIRSLQGRHGNWPALIPKYGGLDEFCQLACRACAVGGGVYVLEKGLSTSAGSVSTVRIPVETPQEGYSAGEDGSDAHKDPAAADASATGQPRVKLQLQDGEAITARWVVGESSPDQTPDPNCKSISIVSSPLSTLFPKIKVDEDENKVPIPTASAIFFYPSRSLQLPECTNTSPVHIHVHSSASGECPAGQSILYASTSMSGKSGFELLKHATSLFLDSIDDVPAPRILWSMQYEQRALPLAKPLPLPDGAAAHFLGLPSASLDLPVDDTMFEHVRKVWRTITDDDSEQFLDFPERNDDDL</sequence>
<dbReference type="Proteomes" id="UP000800036">
    <property type="component" value="Unassembled WGS sequence"/>
</dbReference>
<dbReference type="GO" id="GO:0007264">
    <property type="term" value="P:small GTPase-mediated signal transduction"/>
    <property type="evidence" value="ECO:0007669"/>
    <property type="project" value="InterPro"/>
</dbReference>
<dbReference type="Pfam" id="PF00996">
    <property type="entry name" value="GDI"/>
    <property type="match status" value="1"/>
</dbReference>
<proteinExistence type="inferred from homology"/>
<keyword evidence="3" id="KW-0808">Transferase</keyword>
<evidence type="ECO:0000256" key="1">
    <source>
        <dbReference type="ARBA" id="ARBA00005593"/>
    </source>
</evidence>
<dbReference type="GO" id="GO:0005829">
    <property type="term" value="C:cytosol"/>
    <property type="evidence" value="ECO:0007669"/>
    <property type="project" value="TreeGrafter"/>
</dbReference>
<dbReference type="GO" id="GO:0005968">
    <property type="term" value="C:Rab-protein geranylgeranyltransferase complex"/>
    <property type="evidence" value="ECO:0007669"/>
    <property type="project" value="TreeGrafter"/>
</dbReference>
<evidence type="ECO:0000256" key="2">
    <source>
        <dbReference type="SAM" id="MobiDB-lite"/>
    </source>
</evidence>
<dbReference type="GO" id="GO:0016192">
    <property type="term" value="P:vesicle-mediated transport"/>
    <property type="evidence" value="ECO:0007669"/>
    <property type="project" value="TreeGrafter"/>
</dbReference>
<dbReference type="AlphaFoldDB" id="A0A6A5VXW8"/>
<dbReference type="InterPro" id="IPR018203">
    <property type="entry name" value="GDP_dissociation_inhibitor"/>
</dbReference>
<evidence type="ECO:0000313" key="3">
    <source>
        <dbReference type="EMBL" id="KAF1978007.1"/>
    </source>
</evidence>